<gene>
    <name evidence="12" type="ORF">GCM10007047_22770</name>
</gene>
<evidence type="ECO:0000256" key="2">
    <source>
        <dbReference type="ARBA" id="ARBA00012744"/>
    </source>
</evidence>
<keyword evidence="6 11" id="KW-0326">Glycosidase</keyword>
<feature type="binding site" evidence="9">
    <location>
        <position position="376"/>
    </location>
    <ligand>
        <name>substrate</name>
    </ligand>
</feature>
<evidence type="ECO:0000256" key="5">
    <source>
        <dbReference type="ARBA" id="ARBA00023277"/>
    </source>
</evidence>
<dbReference type="EMBL" id="BMXG01000014">
    <property type="protein sequence ID" value="GHC05330.1"/>
    <property type="molecule type" value="Genomic_DNA"/>
</dbReference>
<comment type="caution">
    <text evidence="12">The sequence shown here is derived from an EMBL/GenBank/DDBJ whole genome shotgun (WGS) entry which is preliminary data.</text>
</comment>
<evidence type="ECO:0000256" key="1">
    <source>
        <dbReference type="ARBA" id="ARBA00010838"/>
    </source>
</evidence>
<evidence type="ECO:0000256" key="9">
    <source>
        <dbReference type="PIRSR" id="PIRSR617736-2"/>
    </source>
</evidence>
<dbReference type="PRINTS" id="PR00131">
    <property type="entry name" value="GLHYDRLASE1"/>
</dbReference>
<proteinExistence type="inferred from homology"/>
<feature type="binding site" evidence="9">
    <location>
        <position position="272"/>
    </location>
    <ligand>
        <name>substrate</name>
    </ligand>
</feature>
<dbReference type="PANTHER" id="PTHR10353:SF36">
    <property type="entry name" value="LP05116P"/>
    <property type="match status" value="1"/>
</dbReference>
<dbReference type="NCBIfam" id="TIGR03356">
    <property type="entry name" value="BGL"/>
    <property type="match status" value="1"/>
</dbReference>
<name>A0A8J3GEP0_9BACT</name>
<evidence type="ECO:0000256" key="11">
    <source>
        <dbReference type="RuleBase" id="RU361175"/>
    </source>
</evidence>
<dbReference type="InterPro" id="IPR017853">
    <property type="entry name" value="GH"/>
</dbReference>
<reference evidence="12" key="1">
    <citation type="journal article" date="2014" name="Int. J. Syst. Evol. Microbiol.">
        <title>Complete genome sequence of Corynebacterium casei LMG S-19264T (=DSM 44701T), isolated from a smear-ripened cheese.</title>
        <authorList>
            <consortium name="US DOE Joint Genome Institute (JGI-PGF)"/>
            <person name="Walter F."/>
            <person name="Albersmeier A."/>
            <person name="Kalinowski J."/>
            <person name="Ruckert C."/>
        </authorList>
    </citation>
    <scope>NUCLEOTIDE SEQUENCE</scope>
    <source>
        <strain evidence="12">KCTC 12870</strain>
    </source>
</reference>
<organism evidence="12 13">
    <name type="scientific">Cerasicoccus arenae</name>
    <dbReference type="NCBI Taxonomy" id="424488"/>
    <lineage>
        <taxon>Bacteria</taxon>
        <taxon>Pseudomonadati</taxon>
        <taxon>Verrucomicrobiota</taxon>
        <taxon>Opitutia</taxon>
        <taxon>Puniceicoccales</taxon>
        <taxon>Cerasicoccaceae</taxon>
        <taxon>Cerasicoccus</taxon>
    </lineage>
</organism>
<dbReference type="GO" id="GO:0005829">
    <property type="term" value="C:cytosol"/>
    <property type="evidence" value="ECO:0007669"/>
    <property type="project" value="TreeGrafter"/>
</dbReference>
<sequence>MSVWDMMCQWPGKIYGGETGDDACEHYYRYREDVAEMKTIGLETYRFSVSWPRVLPDGIGKVNAKGLEFYDRLVDCLLEADIEPWVTLFHWDYPLALYQKGGWLNRDSVDWFGEYASVIGEALGDRVSHWMTLNEPQCFMGNGHLWGSHAPGDKLPMPLALKAMHHALMAHGNGVLALRKHCELKPKIGWAPNCSAAIPVSESAEDVETARKDFFKVSSGTFFNNSLWSDPVYLGRYPEEAAEVFGADWPDFDDGDMTLIAQPLDFIGYNCYSGYLIKASPNGGSESIAAVPGEPVGTLDWLKVMPDSLYWASRMFAERYGPKPIYITENGLCNTDWVSSDGAVHDPQRIDYISSYLQGVKRAVSEGIDVSGYFYWSIFDNFEWAEGYRSRFGLVHVDFGTQKRTLKDSAWWYRNLIQTNGESLDVKEYDVNLLVADPVR</sequence>
<reference evidence="12" key="2">
    <citation type="submission" date="2020-09" db="EMBL/GenBank/DDBJ databases">
        <authorList>
            <person name="Sun Q."/>
            <person name="Kim S."/>
        </authorList>
    </citation>
    <scope>NUCLEOTIDE SEQUENCE</scope>
    <source>
        <strain evidence="12">KCTC 12870</strain>
    </source>
</reference>
<evidence type="ECO:0000256" key="7">
    <source>
        <dbReference type="ARBA" id="ARBA00023326"/>
    </source>
</evidence>
<feature type="binding site" evidence="9">
    <location>
        <position position="134"/>
    </location>
    <ligand>
        <name>substrate</name>
    </ligand>
</feature>
<feature type="binding site" evidence="9">
    <location>
        <begin position="383"/>
        <end position="384"/>
    </location>
    <ligand>
        <name>substrate</name>
    </ligand>
</feature>
<dbReference type="EC" id="3.2.1.21" evidence="2 11"/>
<evidence type="ECO:0000256" key="6">
    <source>
        <dbReference type="ARBA" id="ARBA00023295"/>
    </source>
</evidence>
<keyword evidence="13" id="KW-1185">Reference proteome</keyword>
<keyword evidence="3 11" id="KW-0378">Hydrolase</keyword>
<keyword evidence="5" id="KW-0119">Carbohydrate metabolism</keyword>
<feature type="binding site" evidence="9">
    <location>
        <position position="90"/>
    </location>
    <ligand>
        <name>substrate</name>
    </ligand>
</feature>
<feature type="active site" description="Nucleophile" evidence="8 10">
    <location>
        <position position="329"/>
    </location>
</feature>
<dbReference type="Gene3D" id="3.20.20.80">
    <property type="entry name" value="Glycosidases"/>
    <property type="match status" value="1"/>
</dbReference>
<dbReference type="SUPFAM" id="SSF51445">
    <property type="entry name" value="(Trans)glycosidases"/>
    <property type="match status" value="1"/>
</dbReference>
<evidence type="ECO:0000256" key="4">
    <source>
        <dbReference type="ARBA" id="ARBA00023001"/>
    </source>
</evidence>
<dbReference type="InterPro" id="IPR001360">
    <property type="entry name" value="Glyco_hydro_1"/>
</dbReference>
<dbReference type="GO" id="GO:0030245">
    <property type="term" value="P:cellulose catabolic process"/>
    <property type="evidence" value="ECO:0007669"/>
    <property type="project" value="UniProtKB-KW"/>
</dbReference>
<dbReference type="PANTHER" id="PTHR10353">
    <property type="entry name" value="GLYCOSYL HYDROLASE"/>
    <property type="match status" value="1"/>
</dbReference>
<comment type="similarity">
    <text evidence="1 11">Belongs to the glycosyl hydrolase 1 family.</text>
</comment>
<dbReference type="FunFam" id="3.20.20.80:FF:000004">
    <property type="entry name" value="Beta-glucosidase 6-phospho-beta-glucosidase"/>
    <property type="match status" value="1"/>
</dbReference>
<evidence type="ECO:0000256" key="8">
    <source>
        <dbReference type="PIRSR" id="PIRSR617736-1"/>
    </source>
</evidence>
<dbReference type="Proteomes" id="UP000642829">
    <property type="component" value="Unassembled WGS sequence"/>
</dbReference>
<keyword evidence="7" id="KW-0624">Polysaccharide degradation</keyword>
<evidence type="ECO:0000256" key="10">
    <source>
        <dbReference type="PROSITE-ProRule" id="PRU10055"/>
    </source>
</evidence>
<protein>
    <recommendedName>
        <fullName evidence="2 11">Beta-glucosidase</fullName>
        <ecNumber evidence="2 11">3.2.1.21</ecNumber>
    </recommendedName>
</protein>
<evidence type="ECO:0000256" key="3">
    <source>
        <dbReference type="ARBA" id="ARBA00022801"/>
    </source>
</evidence>
<dbReference type="PROSITE" id="PS00572">
    <property type="entry name" value="GLYCOSYL_HYDROL_F1_1"/>
    <property type="match status" value="1"/>
</dbReference>
<dbReference type="InterPro" id="IPR017736">
    <property type="entry name" value="Glyco_hydro_1_beta-glucosidase"/>
</dbReference>
<comment type="catalytic activity">
    <reaction evidence="11">
        <text>Hydrolysis of terminal, non-reducing beta-D-glucosyl residues with release of beta-D-glucose.</text>
        <dbReference type="EC" id="3.2.1.21"/>
    </reaction>
</comment>
<dbReference type="InterPro" id="IPR018120">
    <property type="entry name" value="Glyco_hydro_1_AS"/>
</dbReference>
<dbReference type="AlphaFoldDB" id="A0A8J3GEP0"/>
<keyword evidence="4" id="KW-0136">Cellulose degradation</keyword>
<evidence type="ECO:0000313" key="13">
    <source>
        <dbReference type="Proteomes" id="UP000642829"/>
    </source>
</evidence>
<accession>A0A8J3GEP0</accession>
<evidence type="ECO:0000313" key="12">
    <source>
        <dbReference type="EMBL" id="GHC05330.1"/>
    </source>
</evidence>
<dbReference type="GO" id="GO:0008422">
    <property type="term" value="F:beta-glucosidase activity"/>
    <property type="evidence" value="ECO:0007669"/>
    <property type="project" value="UniProtKB-EC"/>
</dbReference>
<feature type="active site" description="Proton donor" evidence="8">
    <location>
        <position position="135"/>
    </location>
</feature>
<dbReference type="Pfam" id="PF00232">
    <property type="entry name" value="Glyco_hydro_1"/>
    <property type="match status" value="1"/>
</dbReference>